<protein>
    <submittedName>
        <fullName evidence="1">Uncharacterized protein</fullName>
    </submittedName>
</protein>
<comment type="caution">
    <text evidence="1">The sequence shown here is derived from an EMBL/GenBank/DDBJ whole genome shotgun (WGS) entry which is preliminary data.</text>
</comment>
<evidence type="ECO:0000313" key="2">
    <source>
        <dbReference type="Proteomes" id="UP000489600"/>
    </source>
</evidence>
<reference evidence="1" key="1">
    <citation type="submission" date="2019-07" db="EMBL/GenBank/DDBJ databases">
        <authorList>
            <person name="Dittberner H."/>
        </authorList>
    </citation>
    <scope>NUCLEOTIDE SEQUENCE [LARGE SCALE GENOMIC DNA]</scope>
</reference>
<name>A0A565BRF5_9BRAS</name>
<organism evidence="1 2">
    <name type="scientific">Arabis nemorensis</name>
    <dbReference type="NCBI Taxonomy" id="586526"/>
    <lineage>
        <taxon>Eukaryota</taxon>
        <taxon>Viridiplantae</taxon>
        <taxon>Streptophyta</taxon>
        <taxon>Embryophyta</taxon>
        <taxon>Tracheophyta</taxon>
        <taxon>Spermatophyta</taxon>
        <taxon>Magnoliopsida</taxon>
        <taxon>eudicotyledons</taxon>
        <taxon>Gunneridae</taxon>
        <taxon>Pentapetalae</taxon>
        <taxon>rosids</taxon>
        <taxon>malvids</taxon>
        <taxon>Brassicales</taxon>
        <taxon>Brassicaceae</taxon>
        <taxon>Arabideae</taxon>
        <taxon>Arabis</taxon>
    </lineage>
</organism>
<gene>
    <name evidence="1" type="ORF">ANE_LOCUS14392</name>
</gene>
<evidence type="ECO:0000313" key="1">
    <source>
        <dbReference type="EMBL" id="VVB03948.1"/>
    </source>
</evidence>
<keyword evidence="2" id="KW-1185">Reference proteome</keyword>
<accession>A0A565BRF5</accession>
<sequence>MQLVEDDEIPKTLIAKGLSEAKIAEEKMLHSYEKKLMEDVKRVHNEDDLRLIRAAIRGMGKALDQALDRKLVEIDEYELQLQQQGKGEEAGLVDL</sequence>
<dbReference type="EMBL" id="CABITT030000005">
    <property type="protein sequence ID" value="VVB03948.1"/>
    <property type="molecule type" value="Genomic_DNA"/>
</dbReference>
<proteinExistence type="predicted"/>
<dbReference type="Proteomes" id="UP000489600">
    <property type="component" value="Unassembled WGS sequence"/>
</dbReference>
<dbReference type="AlphaFoldDB" id="A0A565BRF5"/>